<sequence>MWQGLQTITDYNRKTSHVADTDGLLPDKLNKFFARFEDNTVHRRGQLPRTIRSPSPWWTLLSPHA</sequence>
<name>A0AAN8QS01_9TELE</name>
<reference evidence="1 2" key="1">
    <citation type="submission" date="2021-04" db="EMBL/GenBank/DDBJ databases">
        <authorList>
            <person name="De Guttry C."/>
            <person name="Zahm M."/>
            <person name="Klopp C."/>
            <person name="Cabau C."/>
            <person name="Louis A."/>
            <person name="Berthelot C."/>
            <person name="Parey E."/>
            <person name="Roest Crollius H."/>
            <person name="Montfort J."/>
            <person name="Robinson-Rechavi M."/>
            <person name="Bucao C."/>
            <person name="Bouchez O."/>
            <person name="Gislard M."/>
            <person name="Lluch J."/>
            <person name="Milhes M."/>
            <person name="Lampietro C."/>
            <person name="Lopez Roques C."/>
            <person name="Donnadieu C."/>
            <person name="Braasch I."/>
            <person name="Desvignes T."/>
            <person name="Postlethwait J."/>
            <person name="Bobe J."/>
            <person name="Wedekind C."/>
            <person name="Guiguen Y."/>
        </authorList>
    </citation>
    <scope>NUCLEOTIDE SEQUENCE [LARGE SCALE GENOMIC DNA]</scope>
    <source>
        <strain evidence="1">Cs_M1</strain>
        <tissue evidence="1">Blood</tissue>
    </source>
</reference>
<accession>A0AAN8QS01</accession>
<protein>
    <submittedName>
        <fullName evidence="1">Uncharacterized protein</fullName>
    </submittedName>
</protein>
<dbReference type="Proteomes" id="UP001356427">
    <property type="component" value="Unassembled WGS sequence"/>
</dbReference>
<organism evidence="1 2">
    <name type="scientific">Coregonus suidteri</name>
    <dbReference type="NCBI Taxonomy" id="861788"/>
    <lineage>
        <taxon>Eukaryota</taxon>
        <taxon>Metazoa</taxon>
        <taxon>Chordata</taxon>
        <taxon>Craniata</taxon>
        <taxon>Vertebrata</taxon>
        <taxon>Euteleostomi</taxon>
        <taxon>Actinopterygii</taxon>
        <taxon>Neopterygii</taxon>
        <taxon>Teleostei</taxon>
        <taxon>Protacanthopterygii</taxon>
        <taxon>Salmoniformes</taxon>
        <taxon>Salmonidae</taxon>
        <taxon>Coregoninae</taxon>
        <taxon>Coregonus</taxon>
    </lineage>
</organism>
<gene>
    <name evidence="1" type="ORF">J4Q44_G00154590</name>
</gene>
<dbReference type="AlphaFoldDB" id="A0AAN8QS01"/>
<evidence type="ECO:0000313" key="1">
    <source>
        <dbReference type="EMBL" id="KAK6314000.1"/>
    </source>
</evidence>
<evidence type="ECO:0000313" key="2">
    <source>
        <dbReference type="Proteomes" id="UP001356427"/>
    </source>
</evidence>
<dbReference type="EMBL" id="JAGTTL010000013">
    <property type="protein sequence ID" value="KAK6314000.1"/>
    <property type="molecule type" value="Genomic_DNA"/>
</dbReference>
<proteinExistence type="predicted"/>
<keyword evidence="2" id="KW-1185">Reference proteome</keyword>
<comment type="caution">
    <text evidence="1">The sequence shown here is derived from an EMBL/GenBank/DDBJ whole genome shotgun (WGS) entry which is preliminary data.</text>
</comment>